<dbReference type="InterPro" id="IPR005467">
    <property type="entry name" value="His_kinase_dom"/>
</dbReference>
<evidence type="ECO:0000256" key="6">
    <source>
        <dbReference type="ARBA" id="ARBA00022777"/>
    </source>
</evidence>
<dbReference type="InterPro" id="IPR003594">
    <property type="entry name" value="HATPase_dom"/>
</dbReference>
<dbReference type="EMBL" id="JAUQSX010000008">
    <property type="protein sequence ID" value="MDO7847984.1"/>
    <property type="molecule type" value="Genomic_DNA"/>
</dbReference>
<dbReference type="GO" id="GO:0016301">
    <property type="term" value="F:kinase activity"/>
    <property type="evidence" value="ECO:0007669"/>
    <property type="project" value="UniProtKB-KW"/>
</dbReference>
<dbReference type="PROSITE" id="PS50109">
    <property type="entry name" value="HIS_KIN"/>
    <property type="match status" value="1"/>
</dbReference>
<gene>
    <name evidence="11" type="ORF">Q5H92_16585</name>
</gene>
<dbReference type="EC" id="2.7.13.3" evidence="2"/>
<dbReference type="Gene3D" id="3.30.565.10">
    <property type="entry name" value="Histidine kinase-like ATPase, C-terminal domain"/>
    <property type="match status" value="1"/>
</dbReference>
<keyword evidence="6 11" id="KW-0418">Kinase</keyword>
<dbReference type="SUPFAM" id="SSF55874">
    <property type="entry name" value="ATPase domain of HSP90 chaperone/DNA topoisomerase II/histidine kinase"/>
    <property type="match status" value="1"/>
</dbReference>
<name>A0ABT9AF41_9BACT</name>
<keyword evidence="3" id="KW-0597">Phosphoprotein</keyword>
<feature type="domain" description="Histidine kinase" evidence="10">
    <location>
        <begin position="70"/>
        <end position="266"/>
    </location>
</feature>
<evidence type="ECO:0000256" key="9">
    <source>
        <dbReference type="SAM" id="Phobius"/>
    </source>
</evidence>
<organism evidence="11 12">
    <name type="scientific">Hymenobacter mellowenesis</name>
    <dbReference type="NCBI Taxonomy" id="3063995"/>
    <lineage>
        <taxon>Bacteria</taxon>
        <taxon>Pseudomonadati</taxon>
        <taxon>Bacteroidota</taxon>
        <taxon>Cytophagia</taxon>
        <taxon>Cytophagales</taxon>
        <taxon>Hymenobacteraceae</taxon>
        <taxon>Hymenobacter</taxon>
    </lineage>
</organism>
<keyword evidence="7" id="KW-0067">ATP-binding</keyword>
<dbReference type="PANTHER" id="PTHR24421:SF10">
    <property type="entry name" value="NITRATE_NITRITE SENSOR PROTEIN NARQ"/>
    <property type="match status" value="1"/>
</dbReference>
<keyword evidence="4" id="KW-0808">Transferase</keyword>
<dbReference type="PANTHER" id="PTHR24421">
    <property type="entry name" value="NITRATE/NITRITE SENSOR PROTEIN NARX-RELATED"/>
    <property type="match status" value="1"/>
</dbReference>
<keyword evidence="9" id="KW-0472">Membrane</keyword>
<dbReference type="CDD" id="cd16917">
    <property type="entry name" value="HATPase_UhpB-NarQ-NarX-like"/>
    <property type="match status" value="1"/>
</dbReference>
<evidence type="ECO:0000256" key="4">
    <source>
        <dbReference type="ARBA" id="ARBA00022679"/>
    </source>
</evidence>
<dbReference type="Proteomes" id="UP001167796">
    <property type="component" value="Unassembled WGS sequence"/>
</dbReference>
<keyword evidence="12" id="KW-1185">Reference proteome</keyword>
<protein>
    <recommendedName>
        <fullName evidence="2">histidine kinase</fullName>
        <ecNumber evidence="2">2.7.13.3</ecNumber>
    </recommendedName>
</protein>
<evidence type="ECO:0000256" key="7">
    <source>
        <dbReference type="ARBA" id="ARBA00022840"/>
    </source>
</evidence>
<keyword evidence="9" id="KW-0812">Transmembrane</keyword>
<evidence type="ECO:0000313" key="12">
    <source>
        <dbReference type="Proteomes" id="UP001167796"/>
    </source>
</evidence>
<accession>A0ABT9AF41</accession>
<evidence type="ECO:0000256" key="5">
    <source>
        <dbReference type="ARBA" id="ARBA00022741"/>
    </source>
</evidence>
<evidence type="ECO:0000256" key="3">
    <source>
        <dbReference type="ARBA" id="ARBA00022553"/>
    </source>
</evidence>
<keyword evidence="5" id="KW-0547">Nucleotide-binding</keyword>
<dbReference type="InterPro" id="IPR036890">
    <property type="entry name" value="HATPase_C_sf"/>
</dbReference>
<keyword evidence="9" id="KW-1133">Transmembrane helix</keyword>
<evidence type="ECO:0000259" key="10">
    <source>
        <dbReference type="PROSITE" id="PS50109"/>
    </source>
</evidence>
<dbReference type="InterPro" id="IPR050482">
    <property type="entry name" value="Sensor_HK_TwoCompSys"/>
</dbReference>
<dbReference type="Pfam" id="PF07730">
    <property type="entry name" value="HisKA_3"/>
    <property type="match status" value="1"/>
</dbReference>
<proteinExistence type="predicted"/>
<evidence type="ECO:0000256" key="8">
    <source>
        <dbReference type="ARBA" id="ARBA00023012"/>
    </source>
</evidence>
<comment type="caution">
    <text evidence="11">The sequence shown here is derived from an EMBL/GenBank/DDBJ whole genome shotgun (WGS) entry which is preliminary data.</text>
</comment>
<dbReference type="InterPro" id="IPR011712">
    <property type="entry name" value="Sig_transdc_His_kin_sub3_dim/P"/>
</dbReference>
<evidence type="ECO:0000313" key="11">
    <source>
        <dbReference type="EMBL" id="MDO7847984.1"/>
    </source>
</evidence>
<reference evidence="11" key="1">
    <citation type="submission" date="2023-07" db="EMBL/GenBank/DDBJ databases">
        <authorList>
            <person name="Kim M.K."/>
        </authorList>
    </citation>
    <scope>NUCLEOTIDE SEQUENCE</scope>
    <source>
        <strain evidence="11">M29</strain>
    </source>
</reference>
<evidence type="ECO:0000256" key="1">
    <source>
        <dbReference type="ARBA" id="ARBA00000085"/>
    </source>
</evidence>
<dbReference type="Gene3D" id="1.20.5.1930">
    <property type="match status" value="1"/>
</dbReference>
<evidence type="ECO:0000256" key="2">
    <source>
        <dbReference type="ARBA" id="ARBA00012438"/>
    </source>
</evidence>
<dbReference type="Pfam" id="PF02518">
    <property type="entry name" value="HATPase_c"/>
    <property type="match status" value="1"/>
</dbReference>
<comment type="catalytic activity">
    <reaction evidence="1">
        <text>ATP + protein L-histidine = ADP + protein N-phospho-L-histidine.</text>
        <dbReference type="EC" id="2.7.13.3"/>
    </reaction>
</comment>
<keyword evidence="8" id="KW-0902">Two-component regulatory system</keyword>
<sequence>MDKSVDQEIVGLLYAGVVAMLLLAAALVAFFLIYQKKLIGQQLALQTMQSAYHKELLVASIQAEEQERQRIGNDLHDGMGSALSAAKMLMGQLAPAVAGHPQGQEVVALIDDILHHSVQDLRHISQSLHPAVLTRFGLAKALHNLGVVCAGAFAGGIDVQVDMAIALTQAQELALYRMVQEAVNNAMKYAQASRLTVQLRQLPATLALTVTDDGHGFDYATAQLSEKAGLGLKSLAARASMLDAVLRLDSAPGRGTCVCVEIPLAKLSS</sequence>
<feature type="transmembrane region" description="Helical" evidence="9">
    <location>
        <begin position="12"/>
        <end position="34"/>
    </location>
</feature>
<dbReference type="RefSeq" id="WP_305012666.1">
    <property type="nucleotide sequence ID" value="NZ_JAUQSX010000008.1"/>
</dbReference>
<dbReference type="SMART" id="SM00387">
    <property type="entry name" value="HATPase_c"/>
    <property type="match status" value="1"/>
</dbReference>